<proteinExistence type="predicted"/>
<name>A0A8E0WLW8_9RICK</name>
<keyword evidence="2" id="KW-1185">Reference proteome</keyword>
<dbReference type="AlphaFoldDB" id="A0A8E0WLW8"/>
<dbReference type="EMBL" id="JFKF01000120">
    <property type="protein sequence ID" value="KDO02682.1"/>
    <property type="molecule type" value="Genomic_DNA"/>
</dbReference>
<gene>
    <name evidence="1" type="ORF">REISMN_05660</name>
</gene>
<reference evidence="1 2" key="1">
    <citation type="submission" date="2014-02" db="EMBL/GenBank/DDBJ databases">
        <title>Draft genome sequence of Rickettsia buchneri sp. nov. ISO7T.</title>
        <authorList>
            <person name="Felsheim R.F."/>
            <person name="Kurtti T.J."/>
            <person name="Munderloh U.G."/>
        </authorList>
    </citation>
    <scope>NUCLEOTIDE SEQUENCE [LARGE SCALE GENOMIC DNA]</scope>
    <source>
        <strain evidence="1 2">ISO7</strain>
    </source>
</reference>
<dbReference type="Proteomes" id="UP000027161">
    <property type="component" value="Unassembled WGS sequence"/>
</dbReference>
<protein>
    <submittedName>
        <fullName evidence="1">Uncharacterized protein</fullName>
    </submittedName>
</protein>
<evidence type="ECO:0000313" key="1">
    <source>
        <dbReference type="EMBL" id="KDO02682.1"/>
    </source>
</evidence>
<evidence type="ECO:0000313" key="2">
    <source>
        <dbReference type="Proteomes" id="UP000027161"/>
    </source>
</evidence>
<organism evidence="1 2">
    <name type="scientific">Rickettsia tamurae subsp. buchneri</name>
    <dbReference type="NCBI Taxonomy" id="1462938"/>
    <lineage>
        <taxon>Bacteria</taxon>
        <taxon>Pseudomonadati</taxon>
        <taxon>Pseudomonadota</taxon>
        <taxon>Alphaproteobacteria</taxon>
        <taxon>Rickettsiales</taxon>
        <taxon>Rickettsiaceae</taxon>
        <taxon>Rickettsieae</taxon>
        <taxon>Rickettsia</taxon>
        <taxon>spotted fever group</taxon>
    </lineage>
</organism>
<accession>A0A8E0WLW8</accession>
<sequence>MGLIIDTSIIIALERGKVSTKQWSHYGQAVN</sequence>
<comment type="caution">
    <text evidence="1">The sequence shown here is derived from an EMBL/GenBank/DDBJ whole genome shotgun (WGS) entry which is preliminary data.</text>
</comment>